<name>A0A543AFX5_9MICC</name>
<comment type="caution">
    <text evidence="1">The sequence shown here is derived from an EMBL/GenBank/DDBJ whole genome shotgun (WGS) entry which is preliminary data.</text>
</comment>
<gene>
    <name evidence="1" type="ORF">FB556_1979</name>
</gene>
<reference evidence="1 2" key="1">
    <citation type="submission" date="2019-06" db="EMBL/GenBank/DDBJ databases">
        <title>Sequencing the genomes of 1000 actinobacteria strains.</title>
        <authorList>
            <person name="Klenk H.-P."/>
        </authorList>
    </citation>
    <scope>NUCLEOTIDE SEQUENCE [LARGE SCALE GENOMIC DNA]</scope>
    <source>
        <strain evidence="1 2">DSM 24083</strain>
    </source>
</reference>
<dbReference type="Proteomes" id="UP000319746">
    <property type="component" value="Unassembled WGS sequence"/>
</dbReference>
<proteinExistence type="predicted"/>
<evidence type="ECO:0000313" key="2">
    <source>
        <dbReference type="Proteomes" id="UP000319746"/>
    </source>
</evidence>
<sequence>MLNELPVLAIAFVTVNISYGAPARHPGRSIILV</sequence>
<organism evidence="1 2">
    <name type="scientific">Enteractinococcus coprophilus</name>
    <dbReference type="NCBI Taxonomy" id="1027633"/>
    <lineage>
        <taxon>Bacteria</taxon>
        <taxon>Bacillati</taxon>
        <taxon>Actinomycetota</taxon>
        <taxon>Actinomycetes</taxon>
        <taxon>Micrococcales</taxon>
        <taxon>Micrococcaceae</taxon>
    </lineage>
</organism>
<dbReference type="AlphaFoldDB" id="A0A543AFX5"/>
<dbReference type="EMBL" id="VFOU01000003">
    <property type="protein sequence ID" value="TQL71493.1"/>
    <property type="molecule type" value="Genomic_DNA"/>
</dbReference>
<keyword evidence="2" id="KW-1185">Reference proteome</keyword>
<evidence type="ECO:0000313" key="1">
    <source>
        <dbReference type="EMBL" id="TQL71493.1"/>
    </source>
</evidence>
<protein>
    <submittedName>
        <fullName evidence="1">Uncharacterized protein</fullName>
    </submittedName>
</protein>
<accession>A0A543AFX5</accession>